<dbReference type="Gene3D" id="3.30.360.10">
    <property type="entry name" value="Dihydrodipicolinate Reductase, domain 2"/>
    <property type="match status" value="1"/>
</dbReference>
<organism evidence="4 5">
    <name type="scientific">Cyclotella atomus</name>
    <dbReference type="NCBI Taxonomy" id="382360"/>
    <lineage>
        <taxon>Eukaryota</taxon>
        <taxon>Sar</taxon>
        <taxon>Stramenopiles</taxon>
        <taxon>Ochrophyta</taxon>
        <taxon>Bacillariophyta</taxon>
        <taxon>Coscinodiscophyceae</taxon>
        <taxon>Thalassiosirophycidae</taxon>
        <taxon>Stephanodiscales</taxon>
        <taxon>Stephanodiscaceae</taxon>
        <taxon>Cyclotella</taxon>
    </lineage>
</organism>
<dbReference type="SMART" id="SM00859">
    <property type="entry name" value="Semialdhyde_dh"/>
    <property type="match status" value="1"/>
</dbReference>
<dbReference type="NCBIfam" id="NF011456">
    <property type="entry name" value="PRK14874.1"/>
    <property type="match status" value="1"/>
</dbReference>
<evidence type="ECO:0000313" key="5">
    <source>
        <dbReference type="Proteomes" id="UP001530400"/>
    </source>
</evidence>
<proteinExistence type="inferred from homology"/>
<dbReference type="GO" id="GO:1901607">
    <property type="term" value="P:alpha-amino acid biosynthetic process"/>
    <property type="evidence" value="ECO:0007669"/>
    <property type="project" value="UniProtKB-ARBA"/>
</dbReference>
<feature type="region of interest" description="Disordered" evidence="2">
    <location>
        <begin position="1"/>
        <end position="23"/>
    </location>
</feature>
<dbReference type="CDD" id="cd18131">
    <property type="entry name" value="ASADH_C_bac_euk_like"/>
    <property type="match status" value="1"/>
</dbReference>
<dbReference type="Proteomes" id="UP001530400">
    <property type="component" value="Unassembled WGS sequence"/>
</dbReference>
<dbReference type="Gene3D" id="3.40.50.720">
    <property type="entry name" value="NAD(P)-binding Rossmann-like Domain"/>
    <property type="match status" value="1"/>
</dbReference>
<evidence type="ECO:0000259" key="3">
    <source>
        <dbReference type="SMART" id="SM00859"/>
    </source>
</evidence>
<feature type="region of interest" description="Disordered" evidence="2">
    <location>
        <begin position="58"/>
        <end position="77"/>
    </location>
</feature>
<comment type="similarity">
    <text evidence="1">Belongs to the aspartate-semialdehyde dehydrogenase family.</text>
</comment>
<feature type="domain" description="Semialdehyde dehydrogenase NAD-binding" evidence="3">
    <location>
        <begin position="94"/>
        <end position="211"/>
    </location>
</feature>
<dbReference type="Pfam" id="PF01118">
    <property type="entry name" value="Semialdhyde_dh"/>
    <property type="match status" value="1"/>
</dbReference>
<feature type="compositionally biased region" description="Polar residues" evidence="2">
    <location>
        <begin position="58"/>
        <end position="69"/>
    </location>
</feature>
<comment type="caution">
    <text evidence="4">The sequence shown here is derived from an EMBL/GenBank/DDBJ whole genome shotgun (WGS) entry which is preliminary data.</text>
</comment>
<dbReference type="EMBL" id="JALLPJ020000760">
    <property type="protein sequence ID" value="KAL3783561.1"/>
    <property type="molecule type" value="Genomic_DNA"/>
</dbReference>
<dbReference type="SUPFAM" id="SSF55347">
    <property type="entry name" value="Glyceraldehyde-3-phosphate dehydrogenase-like, C-terminal domain"/>
    <property type="match status" value="1"/>
</dbReference>
<dbReference type="CDD" id="cd02316">
    <property type="entry name" value="VcASADH2_like_N"/>
    <property type="match status" value="1"/>
</dbReference>
<evidence type="ECO:0000256" key="1">
    <source>
        <dbReference type="ARBA" id="ARBA00010584"/>
    </source>
</evidence>
<evidence type="ECO:0000313" key="4">
    <source>
        <dbReference type="EMBL" id="KAL3783561.1"/>
    </source>
</evidence>
<protein>
    <recommendedName>
        <fullName evidence="3">Semialdehyde dehydrogenase NAD-binding domain-containing protein</fullName>
    </recommendedName>
</protein>
<reference evidence="4 5" key="1">
    <citation type="submission" date="2024-10" db="EMBL/GenBank/DDBJ databases">
        <title>Updated reference genomes for cyclostephanoid diatoms.</title>
        <authorList>
            <person name="Roberts W.R."/>
            <person name="Alverson A.J."/>
        </authorList>
    </citation>
    <scope>NUCLEOTIDE SEQUENCE [LARGE SCALE GENOMIC DNA]</scope>
    <source>
        <strain evidence="4 5">AJA010-31</strain>
    </source>
</reference>
<name>A0ABD3P8B6_9STRA</name>
<accession>A0ABD3P8B6</accession>
<dbReference type="InterPro" id="IPR012280">
    <property type="entry name" value="Semialdhyde_DH_dimer_dom"/>
</dbReference>
<dbReference type="Pfam" id="PF02774">
    <property type="entry name" value="Semialdhyde_dhC"/>
    <property type="match status" value="1"/>
</dbReference>
<gene>
    <name evidence="4" type="ORF">ACHAWO_003267</name>
</gene>
<dbReference type="PANTHER" id="PTHR46278">
    <property type="entry name" value="DEHYDROGENASE, PUTATIVE-RELATED"/>
    <property type="match status" value="1"/>
</dbReference>
<dbReference type="AlphaFoldDB" id="A0ABD3P8B6"/>
<dbReference type="InterPro" id="IPR036291">
    <property type="entry name" value="NAD(P)-bd_dom_sf"/>
</dbReference>
<dbReference type="SUPFAM" id="SSF51735">
    <property type="entry name" value="NAD(P)-binding Rossmann-fold domains"/>
    <property type="match status" value="1"/>
</dbReference>
<dbReference type="GO" id="GO:0016620">
    <property type="term" value="F:oxidoreductase activity, acting on the aldehyde or oxo group of donors, NAD or NADP as acceptor"/>
    <property type="evidence" value="ECO:0007669"/>
    <property type="project" value="UniProtKB-ARBA"/>
</dbReference>
<dbReference type="PANTHER" id="PTHR46278:SF2">
    <property type="entry name" value="ASPARTATE-SEMIALDEHYDE DEHYDROGENASE"/>
    <property type="match status" value="1"/>
</dbReference>
<sequence length="450" mass="48083">MTAVHRPSRPLVESIPQSDSRAANNLPTMKFSTAIGALFAITTSTAYGFAPASSPLATTRARSTNSSPAVDSAPHRHRPSFAHTLTAMSATTFNVGIVGATGAVGKEIVGCLEKRSFPVGNLRIFGSERSAGKEVDTKFGKVTVELFSEGSARECDVVFLAVDGDFSLKHAENICEGEEGAVVIDNSSAFRYKDGIPLCVPEINAETTKGKKLIANPNCTTAIGLMAVWPLHKLFGLKKMVMSTHVKIAILTNSIQQTYQAASGAGQPGMDELIDGTKSVLSGERDVAENKVFAHPLPFNVIPHIDKFQENGYTKEEMKVTWETRKICGLDDDFPVSCTAVRIPTSRAHSESIVALFDKPVDVAAARKALEEAPGVSLKDDPENLVYPMPLTATGQYDVEVGRLRKNIAFDNALEFFVCGDQLLRGAALNAVAVAEAMVENGALKAKVAA</sequence>
<keyword evidence="5" id="KW-1185">Reference proteome</keyword>
<dbReference type="InterPro" id="IPR000534">
    <property type="entry name" value="Semialdehyde_DH_NAD-bd"/>
</dbReference>
<evidence type="ECO:0000256" key="2">
    <source>
        <dbReference type="SAM" id="MobiDB-lite"/>
    </source>
</evidence>